<dbReference type="GO" id="GO:0005829">
    <property type="term" value="C:cytosol"/>
    <property type="evidence" value="ECO:0007669"/>
    <property type="project" value="TreeGrafter"/>
</dbReference>
<dbReference type="GO" id="GO:0004399">
    <property type="term" value="F:histidinol dehydrogenase activity"/>
    <property type="evidence" value="ECO:0007669"/>
    <property type="project" value="UniProtKB-ARBA"/>
</dbReference>
<evidence type="ECO:0000256" key="14">
    <source>
        <dbReference type="ARBA" id="ARBA00022840"/>
    </source>
</evidence>
<reference evidence="21" key="1">
    <citation type="journal article" date="2015" name="PLoS Genet.">
        <title>Genome Sequence and Transcriptome Analyses of Chrysochromulina tobin: Metabolic Tools for Enhanced Algal Fitness in the Prominent Order Prymnesiales (Haptophyceae).</title>
        <authorList>
            <person name="Hovde B.T."/>
            <person name="Deodato C.R."/>
            <person name="Hunsperger H.M."/>
            <person name="Ryken S.A."/>
            <person name="Yost W."/>
            <person name="Jha R.K."/>
            <person name="Patterson J."/>
            <person name="Monnat R.J. Jr."/>
            <person name="Barlow S.B."/>
            <person name="Starkenburg S.R."/>
            <person name="Cattolico R.A."/>
        </authorList>
    </citation>
    <scope>NUCLEOTIDE SEQUENCE</scope>
    <source>
        <strain evidence="21">CCMP291</strain>
    </source>
</reference>
<evidence type="ECO:0000259" key="18">
    <source>
        <dbReference type="Pfam" id="PF01634"/>
    </source>
</evidence>
<evidence type="ECO:0000256" key="11">
    <source>
        <dbReference type="ARBA" id="ARBA00022723"/>
    </source>
</evidence>
<comment type="cofactor">
    <cofactor evidence="2">
        <name>Zn(2+)</name>
        <dbReference type="ChEBI" id="CHEBI:29105"/>
    </cofactor>
</comment>
<evidence type="ECO:0000256" key="9">
    <source>
        <dbReference type="ARBA" id="ARBA00022676"/>
    </source>
</evidence>
<dbReference type="GO" id="GO:0051287">
    <property type="term" value="F:NAD binding"/>
    <property type="evidence" value="ECO:0007669"/>
    <property type="project" value="InterPro"/>
</dbReference>
<dbReference type="Pfam" id="PF00815">
    <property type="entry name" value="Histidinol_dh"/>
    <property type="match status" value="1"/>
</dbReference>
<dbReference type="PANTHER" id="PTHR21256">
    <property type="entry name" value="HISTIDINOL DEHYDROGENASE HDH"/>
    <property type="match status" value="1"/>
</dbReference>
<evidence type="ECO:0000256" key="12">
    <source>
        <dbReference type="ARBA" id="ARBA00022741"/>
    </source>
</evidence>
<evidence type="ECO:0000256" key="13">
    <source>
        <dbReference type="ARBA" id="ARBA00022833"/>
    </source>
</evidence>
<feature type="domain" description="Histidine biosynthesis HisG C-terminal" evidence="19">
    <location>
        <begin position="585"/>
        <end position="654"/>
    </location>
</feature>
<comment type="subcellular location">
    <subcellularLocation>
        <location evidence="3">Cytoplasm</location>
    </subcellularLocation>
</comment>
<dbReference type="HAMAP" id="MF_00079">
    <property type="entry name" value="HisG_Long"/>
    <property type="match status" value="1"/>
</dbReference>
<dbReference type="InterPro" id="IPR013820">
    <property type="entry name" value="ATP_PRibTrfase_cat"/>
</dbReference>
<dbReference type="FunFam" id="3.40.190.10:FF:000082">
    <property type="entry name" value="ATP phosphoribosyltransferase"/>
    <property type="match status" value="1"/>
</dbReference>
<dbReference type="GO" id="GO:0000105">
    <property type="term" value="P:L-histidine biosynthetic process"/>
    <property type="evidence" value="ECO:0007669"/>
    <property type="project" value="UniProtKB-KW"/>
</dbReference>
<comment type="similarity">
    <text evidence="17">Belongs to the histidinol dehydrogenase family.</text>
</comment>
<proteinExistence type="inferred from homology"/>
<evidence type="ECO:0000256" key="10">
    <source>
        <dbReference type="ARBA" id="ARBA00022679"/>
    </source>
</evidence>
<evidence type="ECO:0000256" key="8">
    <source>
        <dbReference type="ARBA" id="ARBA00022605"/>
    </source>
</evidence>
<dbReference type="SUPFAM" id="SSF53850">
    <property type="entry name" value="Periplasmic binding protein-like II"/>
    <property type="match status" value="1"/>
</dbReference>
<comment type="pathway">
    <text evidence="4">Amino-acid biosynthesis; L-histidine biosynthesis; L-histidine from 5-phospho-alpha-D-ribose 1-diphosphate: step 1/9.</text>
</comment>
<dbReference type="Gene3D" id="3.30.70.120">
    <property type="match status" value="1"/>
</dbReference>
<dbReference type="PROSITE" id="PS01316">
    <property type="entry name" value="ATP_P_PHORIBOSYLTR"/>
    <property type="match status" value="1"/>
</dbReference>
<dbReference type="PRINTS" id="PR00083">
    <property type="entry name" value="HOLDHDRGNASE"/>
</dbReference>
<evidence type="ECO:0000259" key="19">
    <source>
        <dbReference type="Pfam" id="PF08029"/>
    </source>
</evidence>
<evidence type="ECO:0000256" key="3">
    <source>
        <dbReference type="ARBA" id="ARBA00004496"/>
    </source>
</evidence>
<sequence>MVHMLRRLKPEEIPMIRRDPVDSKARLIAEPIVDAVRTEGEAAVRRYAEQFGEIQPGGKLILRREVELREAYDSISADDRACIERTAARIRAFAAAQRASISALKVPIPGGEAGHTVEPVEAAGCYAPGGRYPLPSSVLMTGITARVAGCSRVVVASPRPSAITMAAAYVAEADVLLPIGGAHAIATLAYGAGELLEACDAVVGPGNQYVTAAKSLVAGRVAIDMLAGPSECLVIADDDADAATVAKDLLAQAEHDPQALPALICLSEAFAAAVDAQLEAQLAVLPTADIASVALKNGYTVVVGSVEEAAAISDRLAVEHVELHIKNAMQVGMRLKHYGGLFIGGNAAEVLGDYVPSGISTRGNSDERLLIAIPKKGRMHEKCLKFLEAAGLEYERPDRVDVALCTNMPIKIVFLPASDIAMFVGEGNVDVGITGEDIIAESEQIVHVNLKLGFGKCRLGLQVPEEHKGQPLSAYVGSRIVTSFPNIAAKFFKPLDDAASAQTGTKVQTKIKVLGGSVEAACGLGLADAVIDLVETGTTMKAAGLCMLETLMTTEAVLISNPQSKHPELTRRIIDRIQGYMDSTKYQLINYNVSREVLPAAMKITPGKKSPSILPLERGDWVAVHAMVIRKEVPNIIDELCAVGATDIIVFALANCRV</sequence>
<dbReference type="GO" id="GO:0005524">
    <property type="term" value="F:ATP binding"/>
    <property type="evidence" value="ECO:0007669"/>
    <property type="project" value="UniProtKB-KW"/>
</dbReference>
<accession>A0A0M0JM70</accession>
<dbReference type="EC" id="2.4.2.17" evidence="5"/>
<dbReference type="InterPro" id="IPR016161">
    <property type="entry name" value="Ald_DH/histidinol_DH"/>
</dbReference>
<dbReference type="GO" id="GO:0000287">
    <property type="term" value="F:magnesium ion binding"/>
    <property type="evidence" value="ECO:0007669"/>
    <property type="project" value="InterPro"/>
</dbReference>
<organism evidence="20 21">
    <name type="scientific">Chrysochromulina tobinii</name>
    <dbReference type="NCBI Taxonomy" id="1460289"/>
    <lineage>
        <taxon>Eukaryota</taxon>
        <taxon>Haptista</taxon>
        <taxon>Haptophyta</taxon>
        <taxon>Prymnesiophyceae</taxon>
        <taxon>Prymnesiales</taxon>
        <taxon>Chrysochromulinaceae</taxon>
        <taxon>Chrysochromulina</taxon>
    </lineage>
</organism>
<dbReference type="NCBIfam" id="TIGR00070">
    <property type="entry name" value="hisG"/>
    <property type="match status" value="1"/>
</dbReference>
<dbReference type="NCBIfam" id="TIGR03455">
    <property type="entry name" value="HisG_C-term"/>
    <property type="match status" value="1"/>
</dbReference>
<evidence type="ECO:0000256" key="17">
    <source>
        <dbReference type="RuleBase" id="RU004175"/>
    </source>
</evidence>
<evidence type="ECO:0000313" key="20">
    <source>
        <dbReference type="EMBL" id="KOO27671.1"/>
    </source>
</evidence>
<evidence type="ECO:0000256" key="4">
    <source>
        <dbReference type="ARBA" id="ARBA00004667"/>
    </source>
</evidence>
<keyword evidence="12" id="KW-0547">Nucleotide-binding</keyword>
<keyword evidence="16" id="KW-0368">Histidine biosynthesis</keyword>
<dbReference type="GO" id="GO:0003879">
    <property type="term" value="F:ATP phosphoribosyltransferase activity"/>
    <property type="evidence" value="ECO:0007669"/>
    <property type="project" value="UniProtKB-EC"/>
</dbReference>
<dbReference type="Gene3D" id="3.40.50.1980">
    <property type="entry name" value="Nitrogenase molybdenum iron protein domain"/>
    <property type="match status" value="2"/>
</dbReference>
<dbReference type="SUPFAM" id="SSF54913">
    <property type="entry name" value="GlnB-like"/>
    <property type="match status" value="1"/>
</dbReference>
<comment type="caution">
    <text evidence="20">The sequence shown here is derived from an EMBL/GenBank/DDBJ whole genome shotgun (WGS) entry which is preliminary data.</text>
</comment>
<dbReference type="FunFam" id="3.40.50.1980:FF:000001">
    <property type="entry name" value="Histidinol dehydrogenase"/>
    <property type="match status" value="1"/>
</dbReference>
<dbReference type="InterPro" id="IPR011322">
    <property type="entry name" value="N-reg_PII-like_a/b"/>
</dbReference>
<dbReference type="Pfam" id="PF08029">
    <property type="entry name" value="HisG_C"/>
    <property type="match status" value="1"/>
</dbReference>
<name>A0A0M0JM70_9EUKA</name>
<evidence type="ECO:0000256" key="16">
    <source>
        <dbReference type="ARBA" id="ARBA00023102"/>
    </source>
</evidence>
<evidence type="ECO:0000256" key="15">
    <source>
        <dbReference type="ARBA" id="ARBA00023002"/>
    </source>
</evidence>
<dbReference type="InterPro" id="IPR013115">
    <property type="entry name" value="HisG_C"/>
</dbReference>
<evidence type="ECO:0000256" key="5">
    <source>
        <dbReference type="ARBA" id="ARBA00011946"/>
    </source>
</evidence>
<dbReference type="Gene3D" id="3.40.190.10">
    <property type="entry name" value="Periplasmic binding protein-like II"/>
    <property type="match status" value="2"/>
</dbReference>
<feature type="domain" description="ATP phosphoribosyltransferase catalytic" evidence="18">
    <location>
        <begin position="417"/>
        <end position="579"/>
    </location>
</feature>
<evidence type="ECO:0000256" key="6">
    <source>
        <dbReference type="ARBA" id="ARBA00020998"/>
    </source>
</evidence>
<keyword evidence="9 20" id="KW-0328">Glycosyltransferase</keyword>
<dbReference type="Pfam" id="PF01634">
    <property type="entry name" value="HisG"/>
    <property type="match status" value="1"/>
</dbReference>
<dbReference type="AlphaFoldDB" id="A0A0M0JM70"/>
<keyword evidence="13" id="KW-0862">Zinc</keyword>
<protein>
    <recommendedName>
        <fullName evidence="6">ATP phosphoribosyltransferase</fullName>
        <ecNumber evidence="5">2.4.2.17</ecNumber>
    </recommendedName>
</protein>
<evidence type="ECO:0000256" key="1">
    <source>
        <dbReference type="ARBA" id="ARBA00000915"/>
    </source>
</evidence>
<keyword evidence="14" id="KW-0067">ATP-binding</keyword>
<gene>
    <name evidence="20" type="ORF">Ctob_009881</name>
</gene>
<dbReference type="PANTHER" id="PTHR21256:SF2">
    <property type="entry name" value="HISTIDINE BIOSYNTHESIS TRIFUNCTIONAL PROTEIN"/>
    <property type="match status" value="1"/>
</dbReference>
<dbReference type="SUPFAM" id="SSF53720">
    <property type="entry name" value="ALDH-like"/>
    <property type="match status" value="1"/>
</dbReference>
<evidence type="ECO:0000256" key="7">
    <source>
        <dbReference type="ARBA" id="ARBA00022490"/>
    </source>
</evidence>
<dbReference type="InterPro" id="IPR015867">
    <property type="entry name" value="N-reg_PII/ATP_PRibTrfase_C"/>
</dbReference>
<keyword evidence="8" id="KW-0028">Amino-acid biosynthesis</keyword>
<dbReference type="OrthoDB" id="2574at2759"/>
<evidence type="ECO:0000256" key="2">
    <source>
        <dbReference type="ARBA" id="ARBA00001947"/>
    </source>
</evidence>
<dbReference type="InterPro" id="IPR012131">
    <property type="entry name" value="Hstdl_DH"/>
</dbReference>
<dbReference type="NCBIfam" id="TIGR00069">
    <property type="entry name" value="hisD"/>
    <property type="match status" value="1"/>
</dbReference>
<keyword evidence="7" id="KW-0963">Cytoplasm</keyword>
<keyword evidence="21" id="KW-1185">Reference proteome</keyword>
<dbReference type="InterPro" id="IPR018198">
    <property type="entry name" value="ATP_PRibTrfase_CS"/>
</dbReference>
<keyword evidence="15" id="KW-0560">Oxidoreductase</keyword>
<comment type="catalytic activity">
    <reaction evidence="1">
        <text>1-(5-phospho-beta-D-ribosyl)-ATP + diphosphate = 5-phospho-alpha-D-ribose 1-diphosphate + ATP</text>
        <dbReference type="Rhea" id="RHEA:18473"/>
        <dbReference type="ChEBI" id="CHEBI:30616"/>
        <dbReference type="ChEBI" id="CHEBI:33019"/>
        <dbReference type="ChEBI" id="CHEBI:58017"/>
        <dbReference type="ChEBI" id="CHEBI:73183"/>
        <dbReference type="EC" id="2.4.2.17"/>
    </reaction>
</comment>
<dbReference type="EMBL" id="JWZX01002687">
    <property type="protein sequence ID" value="KOO27671.1"/>
    <property type="molecule type" value="Genomic_DNA"/>
</dbReference>
<keyword evidence="11" id="KW-0479">Metal-binding</keyword>
<keyword evidence="10 20" id="KW-0808">Transferase</keyword>
<dbReference type="InterPro" id="IPR020621">
    <property type="entry name" value="ATP-PRT_HisG_long"/>
</dbReference>
<evidence type="ECO:0000313" key="21">
    <source>
        <dbReference type="Proteomes" id="UP000037460"/>
    </source>
</evidence>
<dbReference type="Proteomes" id="UP000037460">
    <property type="component" value="Unassembled WGS sequence"/>
</dbReference>